<dbReference type="VEuPathDB" id="FungiDB:BDEG_22084"/>
<dbReference type="Pfam" id="PF01294">
    <property type="entry name" value="Ribosomal_L13e"/>
    <property type="match status" value="1"/>
</dbReference>
<keyword evidence="3 4" id="KW-0687">Ribonucleoprotein</keyword>
<dbReference type="GO" id="GO:0006412">
    <property type="term" value="P:translation"/>
    <property type="evidence" value="ECO:0007669"/>
    <property type="project" value="InterPro"/>
</dbReference>
<protein>
    <recommendedName>
        <fullName evidence="4">60S ribosomal protein L13</fullName>
    </recommendedName>
</protein>
<proteinExistence type="inferred from homology"/>
<dbReference type="InterPro" id="IPR001380">
    <property type="entry name" value="Ribosomal_eL13"/>
</dbReference>
<dbReference type="Proteomes" id="UP000077115">
    <property type="component" value="Unassembled WGS sequence"/>
</dbReference>
<evidence type="ECO:0000256" key="2">
    <source>
        <dbReference type="ARBA" id="ARBA00022980"/>
    </source>
</evidence>
<dbReference type="STRING" id="403673.A0A177WDE9"/>
<reference evidence="5 6" key="2">
    <citation type="submission" date="2016-05" db="EMBL/GenBank/DDBJ databases">
        <title>Lineage-specific infection strategies underlie the spectrum of fungal disease in amphibians.</title>
        <authorList>
            <person name="Cuomo C.A."/>
            <person name="Farrer R.A."/>
            <person name="James T."/>
            <person name="Longcore J."/>
            <person name="Birren B."/>
        </authorList>
    </citation>
    <scope>NUCLEOTIDE SEQUENCE [LARGE SCALE GENOMIC DNA]</scope>
    <source>
        <strain evidence="5 6">JEL423</strain>
    </source>
</reference>
<dbReference type="FunFam" id="1.20.5.110:FF:000003">
    <property type="entry name" value="60S ribosomal protein L13"/>
    <property type="match status" value="1"/>
</dbReference>
<comment type="similarity">
    <text evidence="1 4">Belongs to the eukaryotic ribosomal protein eL13 family.</text>
</comment>
<dbReference type="PROSITE" id="PS01104">
    <property type="entry name" value="RIBOSOMAL_L13E"/>
    <property type="match status" value="1"/>
</dbReference>
<dbReference type="GO" id="GO:0022625">
    <property type="term" value="C:cytosolic large ribosomal subunit"/>
    <property type="evidence" value="ECO:0007669"/>
    <property type="project" value="TreeGrafter"/>
</dbReference>
<dbReference type="EMBL" id="DS022301">
    <property type="protein sequence ID" value="OAJ38127.1"/>
    <property type="molecule type" value="Genomic_DNA"/>
</dbReference>
<dbReference type="PANTHER" id="PTHR11722:SF0">
    <property type="entry name" value="LARGE RIBOSOMAL SUBUNIT PROTEIN EL13"/>
    <property type="match status" value="1"/>
</dbReference>
<organism evidence="5 6">
    <name type="scientific">Batrachochytrium dendrobatidis (strain JEL423)</name>
    <dbReference type="NCBI Taxonomy" id="403673"/>
    <lineage>
        <taxon>Eukaryota</taxon>
        <taxon>Fungi</taxon>
        <taxon>Fungi incertae sedis</taxon>
        <taxon>Chytridiomycota</taxon>
        <taxon>Chytridiomycota incertae sedis</taxon>
        <taxon>Chytridiomycetes</taxon>
        <taxon>Rhizophydiales</taxon>
        <taxon>Rhizophydiales incertae sedis</taxon>
        <taxon>Batrachochytrium</taxon>
    </lineage>
</organism>
<dbReference type="InterPro" id="IPR018256">
    <property type="entry name" value="Ribosomal_eL13_CS"/>
</dbReference>
<name>A0A177WDE9_BATDL</name>
<evidence type="ECO:0000256" key="1">
    <source>
        <dbReference type="ARBA" id="ARBA00005640"/>
    </source>
</evidence>
<accession>A0A177WDE9</accession>
<evidence type="ECO:0000313" key="6">
    <source>
        <dbReference type="Proteomes" id="UP000077115"/>
    </source>
</evidence>
<dbReference type="PANTHER" id="PTHR11722">
    <property type="entry name" value="60S RIBOSOMAL PROTEIN L13"/>
    <property type="match status" value="1"/>
</dbReference>
<dbReference type="HAMAP" id="MF_00499">
    <property type="entry name" value="Ribosomal_eL13"/>
    <property type="match status" value="1"/>
</dbReference>
<gene>
    <name evidence="5" type="ORF">BDEG_22084</name>
</gene>
<dbReference type="eggNOG" id="KOG3295">
    <property type="taxonomic scope" value="Eukaryota"/>
</dbReference>
<evidence type="ECO:0000313" key="5">
    <source>
        <dbReference type="EMBL" id="OAJ38127.1"/>
    </source>
</evidence>
<keyword evidence="2 4" id="KW-0689">Ribosomal protein</keyword>
<dbReference type="GO" id="GO:0003723">
    <property type="term" value="F:RNA binding"/>
    <property type="evidence" value="ECO:0007669"/>
    <property type="project" value="TreeGrafter"/>
</dbReference>
<dbReference type="Gene3D" id="1.20.5.110">
    <property type="match status" value="1"/>
</dbReference>
<dbReference type="OrthoDB" id="10264538at2759"/>
<evidence type="ECO:0000256" key="4">
    <source>
        <dbReference type="RuleBase" id="RU000572"/>
    </source>
</evidence>
<evidence type="ECO:0000256" key="3">
    <source>
        <dbReference type="ARBA" id="ARBA00023274"/>
    </source>
</evidence>
<dbReference type="AlphaFoldDB" id="A0A177WDE9"/>
<reference evidence="5 6" key="1">
    <citation type="submission" date="2006-10" db="EMBL/GenBank/DDBJ databases">
        <title>The Genome Sequence of Batrachochytrium dendrobatidis JEL423.</title>
        <authorList>
            <consortium name="The Broad Institute Genome Sequencing Platform"/>
            <person name="Birren B."/>
            <person name="Lander E."/>
            <person name="Galagan J."/>
            <person name="Cuomo C."/>
            <person name="Devon K."/>
            <person name="Jaffe D."/>
            <person name="Butler J."/>
            <person name="Alvarez P."/>
            <person name="Gnerre S."/>
            <person name="Grabherr M."/>
            <person name="Kleber M."/>
            <person name="Mauceli E."/>
            <person name="Brockman W."/>
            <person name="Young S."/>
            <person name="LaButti K."/>
            <person name="Sykes S."/>
            <person name="DeCaprio D."/>
            <person name="Crawford M."/>
            <person name="Koehrsen M."/>
            <person name="Engels R."/>
            <person name="Montgomery P."/>
            <person name="Pearson M."/>
            <person name="Howarth C."/>
            <person name="Larson L."/>
            <person name="White J."/>
            <person name="O'Leary S."/>
            <person name="Kodira C."/>
            <person name="Zeng Q."/>
            <person name="Yandava C."/>
            <person name="Alvarado L."/>
            <person name="Longcore J."/>
            <person name="James T."/>
        </authorList>
    </citation>
    <scope>NUCLEOTIDE SEQUENCE [LARGE SCALE GENOMIC DNA]</scope>
    <source>
        <strain evidence="5 6">JEL423</strain>
    </source>
</reference>
<dbReference type="GO" id="GO:0003735">
    <property type="term" value="F:structural constituent of ribosome"/>
    <property type="evidence" value="ECO:0007669"/>
    <property type="project" value="InterPro"/>
</dbReference>
<sequence length="208" mass="23730">MRHNNQLPNQHFRKDWKIHVRTWFDQPGKKLSRRVKRVKKAAKIAPRPIDGLLRPAVRCPTVRYNTKLRAGRGFSLEELKEAGISRHFARTVGISVDHRRRNRSVESLQGNVQRLKEYQSKLIVFPKKANKPKNGDSEAAVVATATQLKGALMPISQPPLTDLARKITGTPAVHAFDTLIKARSDKRMFGMREKLAKEQAEEEANKKK</sequence>